<feature type="transmembrane region" description="Helical" evidence="1">
    <location>
        <begin position="94"/>
        <end position="114"/>
    </location>
</feature>
<evidence type="ECO:0000313" key="2">
    <source>
        <dbReference type="EMBL" id="SKA76157.1"/>
    </source>
</evidence>
<dbReference type="STRING" id="1147123.SAMN05443428_101150"/>
<proteinExistence type="predicted"/>
<feature type="transmembrane region" description="Helical" evidence="1">
    <location>
        <begin position="191"/>
        <end position="212"/>
    </location>
</feature>
<gene>
    <name evidence="2" type="ORF">SAMN05443428_101150</name>
</gene>
<feature type="transmembrane region" description="Helical" evidence="1">
    <location>
        <begin position="161"/>
        <end position="184"/>
    </location>
</feature>
<dbReference type="RefSeq" id="WP_078695184.1">
    <property type="nucleotide sequence ID" value="NZ_FUYH01000001.1"/>
</dbReference>
<feature type="transmembrane region" description="Helical" evidence="1">
    <location>
        <begin position="126"/>
        <end position="149"/>
    </location>
</feature>
<keyword evidence="1" id="KW-0472">Membrane</keyword>
<evidence type="ECO:0000313" key="3">
    <source>
        <dbReference type="Proteomes" id="UP000190105"/>
    </source>
</evidence>
<feature type="transmembrane region" description="Helical" evidence="1">
    <location>
        <begin position="18"/>
        <end position="40"/>
    </location>
</feature>
<protein>
    <submittedName>
        <fullName evidence="2">Uncharacterized membrane protein YesL</fullName>
    </submittedName>
</protein>
<dbReference type="Pfam" id="PF04854">
    <property type="entry name" value="DUF624"/>
    <property type="match status" value="1"/>
</dbReference>
<keyword evidence="1" id="KW-0812">Transmembrane</keyword>
<dbReference type="InterPro" id="IPR006938">
    <property type="entry name" value="DUF624"/>
</dbReference>
<organism evidence="2 3">
    <name type="scientific">Caloramator quimbayensis</name>
    <dbReference type="NCBI Taxonomy" id="1147123"/>
    <lineage>
        <taxon>Bacteria</taxon>
        <taxon>Bacillati</taxon>
        <taxon>Bacillota</taxon>
        <taxon>Clostridia</taxon>
        <taxon>Eubacteriales</taxon>
        <taxon>Clostridiaceae</taxon>
        <taxon>Caloramator</taxon>
    </lineage>
</organism>
<name>A0A1T4WG32_9CLOT</name>
<dbReference type="AlphaFoldDB" id="A0A1T4WG32"/>
<evidence type="ECO:0000256" key="1">
    <source>
        <dbReference type="SAM" id="Phobius"/>
    </source>
</evidence>
<accession>A0A1T4WG32</accession>
<dbReference type="Proteomes" id="UP000190105">
    <property type="component" value="Unassembled WGS sequence"/>
</dbReference>
<keyword evidence="3" id="KW-1185">Reference proteome</keyword>
<sequence length="233" mass="27406">MVKKKDIFDSPLYTISNYIWYFFMANFCFVLTSFPLILTIAAYKEKIFSEGFLFFVVTFLLEGPAATALLSIMGKLEREKDINTVRDYFKAYKVNFVQSLFVWSVQFLIIFALIEDIRIIKNIGHGKFLIPVFYVLLFFILSIGLYMYPVLTRFYLKTKDLIKFSMFFLIVKVKNTLILIFMVILISQIMLYLSILPFLIFASVIAFGIMYIQKNIIQDLEEMKKKQDSLLDK</sequence>
<feature type="transmembrane region" description="Helical" evidence="1">
    <location>
        <begin position="52"/>
        <end position="74"/>
    </location>
</feature>
<reference evidence="3" key="1">
    <citation type="submission" date="2017-02" db="EMBL/GenBank/DDBJ databases">
        <authorList>
            <person name="Varghese N."/>
            <person name="Submissions S."/>
        </authorList>
    </citation>
    <scope>NUCLEOTIDE SEQUENCE [LARGE SCALE GENOMIC DNA]</scope>
    <source>
        <strain evidence="3">USBA 833</strain>
    </source>
</reference>
<dbReference type="OrthoDB" id="1975933at2"/>
<keyword evidence="1" id="KW-1133">Transmembrane helix</keyword>
<dbReference type="EMBL" id="FUYH01000001">
    <property type="protein sequence ID" value="SKA76157.1"/>
    <property type="molecule type" value="Genomic_DNA"/>
</dbReference>